<proteinExistence type="predicted"/>
<comment type="caution">
    <text evidence="2">The sequence shown here is derived from an EMBL/GenBank/DDBJ whole genome shotgun (WGS) entry which is preliminary data.</text>
</comment>
<accession>A0A7Y0SA04</accession>
<gene>
    <name evidence="2" type="ORF">HKB21_25390</name>
</gene>
<name>A0A7Y0SA04_VIBPH</name>
<sequence>GMIESLNRYGLFIYPLEGEQNWFRFHNLFGEFLSHERQARIPQQEKDLHRNAAIAWLQQKAPHQAIHHAQKSNDKDLVVEILNEFGWKMFNQGELSTLESSINKLDDDLLFSHPKL</sequence>
<organism evidence="2 3">
    <name type="scientific">Vibrio parahaemolyticus</name>
    <dbReference type="NCBI Taxonomy" id="670"/>
    <lineage>
        <taxon>Bacteria</taxon>
        <taxon>Pseudomonadati</taxon>
        <taxon>Pseudomonadota</taxon>
        <taxon>Gammaproteobacteria</taxon>
        <taxon>Vibrionales</taxon>
        <taxon>Vibrionaceae</taxon>
        <taxon>Vibrio</taxon>
    </lineage>
</organism>
<evidence type="ECO:0000313" key="3">
    <source>
        <dbReference type="Proteomes" id="UP000555836"/>
    </source>
</evidence>
<dbReference type="EMBL" id="JABCLD010002035">
    <property type="protein sequence ID" value="NMU28948.1"/>
    <property type="molecule type" value="Genomic_DNA"/>
</dbReference>
<dbReference type="InterPro" id="IPR059106">
    <property type="entry name" value="WHD_MalT"/>
</dbReference>
<dbReference type="Proteomes" id="UP000555836">
    <property type="component" value="Unassembled WGS sequence"/>
</dbReference>
<evidence type="ECO:0000259" key="1">
    <source>
        <dbReference type="Pfam" id="PF25873"/>
    </source>
</evidence>
<feature type="non-terminal residue" evidence="2">
    <location>
        <position position="1"/>
    </location>
</feature>
<feature type="domain" description="MalT-like winged helix" evidence="1">
    <location>
        <begin position="2"/>
        <end position="44"/>
    </location>
</feature>
<reference evidence="2 3" key="1">
    <citation type="submission" date="2020-04" db="EMBL/GenBank/DDBJ databases">
        <title>Whole-genome sequencing of Vibrio spp. from China reveals different genetic environments of blaCTX-M-14 among diverse lineages.</title>
        <authorList>
            <person name="Zheng Z."/>
            <person name="Ye L."/>
            <person name="Chen S."/>
        </authorList>
    </citation>
    <scope>NUCLEOTIDE SEQUENCE [LARGE SCALE GENOMIC DNA]</scope>
    <source>
        <strain evidence="2 3">Vb0574</strain>
    </source>
</reference>
<feature type="non-terminal residue" evidence="2">
    <location>
        <position position="116"/>
    </location>
</feature>
<dbReference type="Pfam" id="PF25873">
    <property type="entry name" value="WHD_MalT"/>
    <property type="match status" value="1"/>
</dbReference>
<protein>
    <submittedName>
        <fullName evidence="2">Transcriptional regulator MalT</fullName>
    </submittedName>
</protein>
<dbReference type="AlphaFoldDB" id="A0A7Y0SA04"/>
<evidence type="ECO:0000313" key="2">
    <source>
        <dbReference type="EMBL" id="NMU28948.1"/>
    </source>
</evidence>